<keyword evidence="4" id="KW-1185">Reference proteome</keyword>
<dbReference type="PANTHER" id="PTHR23021">
    <property type="entry name" value="SERPENTINE RECEPTOR, CLASS T"/>
    <property type="match status" value="1"/>
</dbReference>
<dbReference type="Proteomes" id="UP000614601">
    <property type="component" value="Unassembled WGS sequence"/>
</dbReference>
<feature type="transmembrane region" description="Helical" evidence="2">
    <location>
        <begin position="70"/>
        <end position="91"/>
    </location>
</feature>
<evidence type="ECO:0000256" key="1">
    <source>
        <dbReference type="SAM" id="MobiDB-lite"/>
    </source>
</evidence>
<dbReference type="InterPro" id="IPR019425">
    <property type="entry name" value="7TM_GPCR_serpentine_rcpt_Srt"/>
</dbReference>
<feature type="transmembrane region" description="Helical" evidence="2">
    <location>
        <begin position="234"/>
        <end position="253"/>
    </location>
</feature>
<keyword evidence="2" id="KW-0472">Membrane</keyword>
<dbReference type="Pfam" id="PF10321">
    <property type="entry name" value="7TM_GPCR_Srt"/>
    <property type="match status" value="1"/>
</dbReference>
<reference evidence="3" key="1">
    <citation type="submission" date="2020-09" db="EMBL/GenBank/DDBJ databases">
        <authorList>
            <person name="Kikuchi T."/>
        </authorList>
    </citation>
    <scope>NUCLEOTIDE SEQUENCE</scope>
    <source>
        <strain evidence="3">SH1</strain>
    </source>
</reference>
<evidence type="ECO:0000313" key="4">
    <source>
        <dbReference type="Proteomes" id="UP000614601"/>
    </source>
</evidence>
<evidence type="ECO:0000256" key="2">
    <source>
        <dbReference type="SAM" id="Phobius"/>
    </source>
</evidence>
<protein>
    <recommendedName>
        <fullName evidence="5">Serpentine receptor class gamma</fullName>
    </recommendedName>
</protein>
<dbReference type="SUPFAM" id="SSF81321">
    <property type="entry name" value="Family A G protein-coupled receptor-like"/>
    <property type="match status" value="1"/>
</dbReference>
<proteinExistence type="predicted"/>
<feature type="transmembrane region" description="Helical" evidence="2">
    <location>
        <begin position="164"/>
        <end position="180"/>
    </location>
</feature>
<dbReference type="EMBL" id="CAJFCW020000003">
    <property type="protein sequence ID" value="CAG9101937.1"/>
    <property type="molecule type" value="Genomic_DNA"/>
</dbReference>
<comment type="caution">
    <text evidence="3">The sequence shown here is derived from an EMBL/GenBank/DDBJ whole genome shotgun (WGS) entry which is preliminary data.</text>
</comment>
<feature type="transmembrane region" description="Helical" evidence="2">
    <location>
        <begin position="34"/>
        <end position="58"/>
    </location>
</feature>
<keyword evidence="2" id="KW-0812">Transmembrane</keyword>
<dbReference type="EMBL" id="CAJFDH010000003">
    <property type="protein sequence ID" value="CAD5214027.1"/>
    <property type="molecule type" value="Genomic_DNA"/>
</dbReference>
<accession>A0A811KEV6</accession>
<evidence type="ECO:0008006" key="5">
    <source>
        <dbReference type="Google" id="ProtNLM"/>
    </source>
</evidence>
<feature type="region of interest" description="Disordered" evidence="1">
    <location>
        <begin position="278"/>
        <end position="308"/>
    </location>
</feature>
<name>A0A811KEV6_9BILA</name>
<feature type="transmembrane region" description="Helical" evidence="2">
    <location>
        <begin position="201"/>
        <end position="222"/>
    </location>
</feature>
<dbReference type="AlphaFoldDB" id="A0A811KEV6"/>
<evidence type="ECO:0000313" key="3">
    <source>
        <dbReference type="EMBL" id="CAD5214027.1"/>
    </source>
</evidence>
<dbReference type="Proteomes" id="UP000783686">
    <property type="component" value="Unassembled WGS sequence"/>
</dbReference>
<keyword evidence="2" id="KW-1133">Transmembrane helix</keyword>
<gene>
    <name evidence="3" type="ORF">BOKJ2_LOCUS5387</name>
</gene>
<feature type="transmembrane region" description="Helical" evidence="2">
    <location>
        <begin position="111"/>
        <end position="132"/>
    </location>
</feature>
<organism evidence="3 4">
    <name type="scientific">Bursaphelenchus okinawaensis</name>
    <dbReference type="NCBI Taxonomy" id="465554"/>
    <lineage>
        <taxon>Eukaryota</taxon>
        <taxon>Metazoa</taxon>
        <taxon>Ecdysozoa</taxon>
        <taxon>Nematoda</taxon>
        <taxon>Chromadorea</taxon>
        <taxon>Rhabditida</taxon>
        <taxon>Tylenchina</taxon>
        <taxon>Tylenchomorpha</taxon>
        <taxon>Aphelenchoidea</taxon>
        <taxon>Aphelenchoididae</taxon>
        <taxon>Bursaphelenchus</taxon>
    </lineage>
</organism>
<sequence length="308" mass="35460">MDLMIRRHEYFELHWNCSTYNTSAVPDEVKRHPYFGAFLFIVSCVYMTLYVPCLYAMTRKELYNNPCYKIMVQMACCFWMAYSWAAVILAINRIASLTDRAHWFEGKKVYYWLTLPLTIGILSSVFGTPVAYSPILASYTFNPFIESVVDVDHIYSMPIHTADNLSFSILLPTIYIVFYLKNRALLRNKSHSSASKKEYSLFLQCLVISTCITMAATGYTFIQFLNLPLWIGQVSHILWLLVQGSPSIVYLCMNRSIQRILLKKVKLRITISKVSDSQNHSQTERSHNTTHKTRFSSKVTGDIPAISS</sequence>
<dbReference type="PANTHER" id="PTHR23021:SF28">
    <property type="entry name" value="SERPENTINE RECEPTOR, CLASS T-RELATED"/>
    <property type="match status" value="1"/>
</dbReference>
<dbReference type="OrthoDB" id="5841738at2759"/>